<comment type="caution">
    <text evidence="2">The sequence shown here is derived from an EMBL/GenBank/DDBJ whole genome shotgun (WGS) entry which is preliminary data.</text>
</comment>
<accession>A0AA37LX13</accession>
<protein>
    <submittedName>
        <fullName evidence="2">Uncharacterized protein</fullName>
    </submittedName>
</protein>
<dbReference type="Proteomes" id="UP001055172">
    <property type="component" value="Unassembled WGS sequence"/>
</dbReference>
<reference evidence="2 3" key="1">
    <citation type="submission" date="2021-07" db="EMBL/GenBank/DDBJ databases">
        <title>Genome data of Colletotrichum spaethianum.</title>
        <authorList>
            <person name="Utami Y.D."/>
            <person name="Hiruma K."/>
        </authorList>
    </citation>
    <scope>NUCLEOTIDE SEQUENCE [LARGE SCALE GENOMIC DNA]</scope>
    <source>
        <strain evidence="2 3">MAFF 242679</strain>
    </source>
</reference>
<dbReference type="AlphaFoldDB" id="A0AA37LX13"/>
<evidence type="ECO:0000313" key="2">
    <source>
        <dbReference type="EMBL" id="GJC88585.1"/>
    </source>
</evidence>
<feature type="region of interest" description="Disordered" evidence="1">
    <location>
        <begin position="141"/>
        <end position="164"/>
    </location>
</feature>
<evidence type="ECO:0000313" key="3">
    <source>
        <dbReference type="Proteomes" id="UP001055172"/>
    </source>
</evidence>
<organism evidence="2 3">
    <name type="scientific">Colletotrichum liriopes</name>
    <dbReference type="NCBI Taxonomy" id="708192"/>
    <lineage>
        <taxon>Eukaryota</taxon>
        <taxon>Fungi</taxon>
        <taxon>Dikarya</taxon>
        <taxon>Ascomycota</taxon>
        <taxon>Pezizomycotina</taxon>
        <taxon>Sordariomycetes</taxon>
        <taxon>Hypocreomycetidae</taxon>
        <taxon>Glomerellales</taxon>
        <taxon>Glomerellaceae</taxon>
        <taxon>Colletotrichum</taxon>
        <taxon>Colletotrichum spaethianum species complex</taxon>
    </lineage>
</organism>
<gene>
    <name evidence="2" type="ORF">ColLi_11423</name>
</gene>
<proteinExistence type="predicted"/>
<feature type="compositionally biased region" description="Basic residues" evidence="1">
    <location>
        <begin position="155"/>
        <end position="164"/>
    </location>
</feature>
<keyword evidence="3" id="KW-1185">Reference proteome</keyword>
<evidence type="ECO:0000256" key="1">
    <source>
        <dbReference type="SAM" id="MobiDB-lite"/>
    </source>
</evidence>
<name>A0AA37LX13_9PEZI</name>
<sequence>MSPTYISTPSHSFYSTKALMEPWRQPLQSLIDSCERMARNVAEQHEDVTNPYFALERQYRTHDSPIDLRVQLPVTVVRAVVAGCSSDRISVADSQSRPALRKACDEWNIPASTCLFLLDASSHGRFFFKSFLNLANLCPKSQDTASAPRTAAEKRRQRPQTRKGIAHNAYSLVKDDIVTVFNDYSN</sequence>
<dbReference type="EMBL" id="BPPX01000034">
    <property type="protein sequence ID" value="GJC88585.1"/>
    <property type="molecule type" value="Genomic_DNA"/>
</dbReference>